<dbReference type="AlphaFoldDB" id="A0A5E4GI90"/>
<evidence type="ECO:0000256" key="13">
    <source>
        <dbReference type="SAM" id="Phobius"/>
    </source>
</evidence>
<evidence type="ECO:0000313" key="14">
    <source>
        <dbReference type="EMBL" id="VVA39420.1"/>
    </source>
</evidence>
<evidence type="ECO:0000256" key="7">
    <source>
        <dbReference type="ARBA" id="ARBA00023002"/>
    </source>
</evidence>
<evidence type="ECO:0000256" key="1">
    <source>
        <dbReference type="ARBA" id="ARBA00004167"/>
    </source>
</evidence>
<dbReference type="InterPro" id="IPR017972">
    <property type="entry name" value="Cyt_P450_CS"/>
</dbReference>
<dbReference type="GO" id="GO:0004497">
    <property type="term" value="F:monooxygenase activity"/>
    <property type="evidence" value="ECO:0007669"/>
    <property type="project" value="UniProtKB-KW"/>
</dbReference>
<evidence type="ECO:0000256" key="2">
    <source>
        <dbReference type="ARBA" id="ARBA00010617"/>
    </source>
</evidence>
<dbReference type="GO" id="GO:0020037">
    <property type="term" value="F:heme binding"/>
    <property type="evidence" value="ECO:0007669"/>
    <property type="project" value="InterPro"/>
</dbReference>
<keyword evidence="3 11" id="KW-0349">Heme</keyword>
<name>A0A5E4GI90_PRUDU</name>
<accession>A0A5E4GI90</accession>
<feature type="transmembrane region" description="Helical" evidence="13">
    <location>
        <begin position="6"/>
        <end position="27"/>
    </location>
</feature>
<keyword evidence="6 13" id="KW-1133">Transmembrane helix</keyword>
<protein>
    <submittedName>
        <fullName evidence="14">PREDICTED: cytochrome</fullName>
    </submittedName>
</protein>
<keyword evidence="7 12" id="KW-0560">Oxidoreductase</keyword>
<dbReference type="Proteomes" id="UP000327085">
    <property type="component" value="Chromosome 2"/>
</dbReference>
<gene>
    <name evidence="14" type="ORF">ALMOND_2B009250</name>
</gene>
<evidence type="ECO:0000256" key="12">
    <source>
        <dbReference type="RuleBase" id="RU000461"/>
    </source>
</evidence>
<feature type="binding site" description="axial binding residue" evidence="11">
    <location>
        <position position="456"/>
    </location>
    <ligand>
        <name>heme</name>
        <dbReference type="ChEBI" id="CHEBI:30413"/>
    </ligand>
    <ligandPart>
        <name>Fe</name>
        <dbReference type="ChEBI" id="CHEBI:18248"/>
    </ligandPart>
</feature>
<proteinExistence type="inferred from homology"/>
<keyword evidence="5 11" id="KW-0479">Metal-binding</keyword>
<comment type="cofactor">
    <cofactor evidence="11">
        <name>heme</name>
        <dbReference type="ChEBI" id="CHEBI:30413"/>
    </cofactor>
</comment>
<organism evidence="14 15">
    <name type="scientific">Prunus dulcis</name>
    <name type="common">Almond</name>
    <name type="synonym">Amygdalus dulcis</name>
    <dbReference type="NCBI Taxonomy" id="3755"/>
    <lineage>
        <taxon>Eukaryota</taxon>
        <taxon>Viridiplantae</taxon>
        <taxon>Streptophyta</taxon>
        <taxon>Embryophyta</taxon>
        <taxon>Tracheophyta</taxon>
        <taxon>Spermatophyta</taxon>
        <taxon>Magnoliopsida</taxon>
        <taxon>eudicotyledons</taxon>
        <taxon>Gunneridae</taxon>
        <taxon>Pentapetalae</taxon>
        <taxon>rosids</taxon>
        <taxon>fabids</taxon>
        <taxon>Rosales</taxon>
        <taxon>Rosaceae</taxon>
        <taxon>Amygdaloideae</taxon>
        <taxon>Amygdaleae</taxon>
        <taxon>Prunus</taxon>
    </lineage>
</organism>
<evidence type="ECO:0000256" key="11">
    <source>
        <dbReference type="PIRSR" id="PIRSR602401-1"/>
    </source>
</evidence>
<dbReference type="InterPro" id="IPR001128">
    <property type="entry name" value="Cyt_P450"/>
</dbReference>
<evidence type="ECO:0000256" key="6">
    <source>
        <dbReference type="ARBA" id="ARBA00022989"/>
    </source>
</evidence>
<dbReference type="GO" id="GO:0005506">
    <property type="term" value="F:iron ion binding"/>
    <property type="evidence" value="ECO:0007669"/>
    <property type="project" value="InterPro"/>
</dbReference>
<comment type="similarity">
    <text evidence="2 12">Belongs to the cytochrome P450 family.</text>
</comment>
<comment type="subcellular location">
    <subcellularLocation>
        <location evidence="1">Membrane</location>
        <topology evidence="1">Single-pass membrane protein</topology>
    </subcellularLocation>
</comment>
<dbReference type="PROSITE" id="PS00086">
    <property type="entry name" value="CYTOCHROME_P450"/>
    <property type="match status" value="1"/>
</dbReference>
<evidence type="ECO:0000256" key="5">
    <source>
        <dbReference type="ARBA" id="ARBA00022723"/>
    </source>
</evidence>
<dbReference type="SUPFAM" id="SSF48264">
    <property type="entry name" value="Cytochrome P450"/>
    <property type="match status" value="1"/>
</dbReference>
<dbReference type="PANTHER" id="PTHR24282:SF26">
    <property type="entry name" value="CYTOCHROME P450"/>
    <property type="match status" value="1"/>
</dbReference>
<keyword evidence="10 13" id="KW-0472">Membrane</keyword>
<dbReference type="InterPro" id="IPR050665">
    <property type="entry name" value="Cytochrome_P450_Monooxygen"/>
</dbReference>
<dbReference type="GO" id="GO:0016020">
    <property type="term" value="C:membrane"/>
    <property type="evidence" value="ECO:0007669"/>
    <property type="project" value="UniProtKB-SubCell"/>
</dbReference>
<keyword evidence="9 12" id="KW-0503">Monooxygenase</keyword>
<evidence type="ECO:0000256" key="8">
    <source>
        <dbReference type="ARBA" id="ARBA00023004"/>
    </source>
</evidence>
<evidence type="ECO:0000256" key="3">
    <source>
        <dbReference type="ARBA" id="ARBA00022617"/>
    </source>
</evidence>
<dbReference type="EMBL" id="CABIKO010000786">
    <property type="protein sequence ID" value="VVA39420.1"/>
    <property type="molecule type" value="Genomic_DNA"/>
</dbReference>
<sequence>MAAKMILSVLLGGFVVLFLYLYESFVLKPKRLRSKLEKQGIRGPSPSSVLLGNIPEMKSIKLKVMKKSEEASSIKSKDHHPSIAHDWPSTIFPHLVQWKNEYGPIFMYSTGSIQLVSVTDIDMVKEVSLCTSLKLGKPAYLSKDRKPLLGQGILASNGPTWSHQRKIIAPEFYSDKVKGMMDLMVDSTATLLRSWESKMESEGGIAVLRVDEEMRSLSADIISRACFGSSYSEGKEIFLKLRTLQRIMSQGNIGIPGIRYLPTKNNREAWRLEKEIHSMILKVAKQRSTEASHEKDLLQMILEGAKNYVDDCKNVYFAGHETSAVTTSWSLMLSAANPEWQARARAEVLELCRDGVPDADVLRSMKTLNMVIQETLRLYPPAVFVVRQAFEDIELNNILIPKGMNIQIPVPMLQQLPDVWGPDALEFNPKRFEHGVLGACKFPQAYIPFGFGPRICVGQHLAMTEMNEGDSVSYFIQILLLALPCIPTLPSIQIGY</sequence>
<dbReference type="Gene3D" id="1.10.630.10">
    <property type="entry name" value="Cytochrome P450"/>
    <property type="match status" value="1"/>
</dbReference>
<evidence type="ECO:0000313" key="15">
    <source>
        <dbReference type="Proteomes" id="UP000327085"/>
    </source>
</evidence>
<dbReference type="PRINTS" id="PR00463">
    <property type="entry name" value="EP450I"/>
</dbReference>
<dbReference type="InterPro" id="IPR036396">
    <property type="entry name" value="Cyt_P450_sf"/>
</dbReference>
<dbReference type="Pfam" id="PF00067">
    <property type="entry name" value="p450"/>
    <property type="match status" value="1"/>
</dbReference>
<dbReference type="GO" id="GO:0016705">
    <property type="term" value="F:oxidoreductase activity, acting on paired donors, with incorporation or reduction of molecular oxygen"/>
    <property type="evidence" value="ECO:0007669"/>
    <property type="project" value="InterPro"/>
</dbReference>
<dbReference type="PRINTS" id="PR00385">
    <property type="entry name" value="P450"/>
</dbReference>
<evidence type="ECO:0000256" key="10">
    <source>
        <dbReference type="ARBA" id="ARBA00023136"/>
    </source>
</evidence>
<keyword evidence="4 13" id="KW-0812">Transmembrane</keyword>
<keyword evidence="8 11" id="KW-0408">Iron</keyword>
<dbReference type="PANTHER" id="PTHR24282">
    <property type="entry name" value="CYTOCHROME P450 FAMILY MEMBER"/>
    <property type="match status" value="1"/>
</dbReference>
<reference evidence="15" key="1">
    <citation type="journal article" date="2020" name="Plant J.">
        <title>Transposons played a major role in the diversification between the closely related almond and peach genomes: results from the almond genome sequence.</title>
        <authorList>
            <person name="Alioto T."/>
            <person name="Alexiou K.G."/>
            <person name="Bardil A."/>
            <person name="Barteri F."/>
            <person name="Castanera R."/>
            <person name="Cruz F."/>
            <person name="Dhingra A."/>
            <person name="Duval H."/>
            <person name="Fernandez I Marti A."/>
            <person name="Frias L."/>
            <person name="Galan B."/>
            <person name="Garcia J.L."/>
            <person name="Howad W."/>
            <person name="Gomez-Garrido J."/>
            <person name="Gut M."/>
            <person name="Julca I."/>
            <person name="Morata J."/>
            <person name="Puigdomenech P."/>
            <person name="Ribeca P."/>
            <person name="Rubio Cabetas M.J."/>
            <person name="Vlasova A."/>
            <person name="Wirthensohn M."/>
            <person name="Garcia-Mas J."/>
            <person name="Gabaldon T."/>
            <person name="Casacuberta J.M."/>
            <person name="Arus P."/>
        </authorList>
    </citation>
    <scope>NUCLEOTIDE SEQUENCE [LARGE SCALE GENOMIC DNA]</scope>
    <source>
        <strain evidence="15">cv. Texas</strain>
    </source>
</reference>
<dbReference type="InterPro" id="IPR002401">
    <property type="entry name" value="Cyt_P450_E_grp-I"/>
</dbReference>
<evidence type="ECO:0000256" key="9">
    <source>
        <dbReference type="ARBA" id="ARBA00023033"/>
    </source>
</evidence>
<dbReference type="Gramene" id="VVA39420">
    <property type="protein sequence ID" value="VVA39420"/>
    <property type="gene ID" value="Prudul26B009250"/>
</dbReference>
<evidence type="ECO:0000256" key="4">
    <source>
        <dbReference type="ARBA" id="ARBA00022692"/>
    </source>
</evidence>